<dbReference type="RefSeq" id="WP_213669880.1">
    <property type="nucleotide sequence ID" value="NZ_JAHCDA010000002.1"/>
</dbReference>
<dbReference type="EMBL" id="JAHCDA010000002">
    <property type="protein sequence ID" value="MBS7811191.1"/>
    <property type="molecule type" value="Genomic_DNA"/>
</dbReference>
<sequence length="71" mass="7704">MAELLKEHEVVRHLEDECAAAGSQSAWAAAHGVSHKTVNDVIWSRRAPSKAILTALGLRKVTRYTALRGPA</sequence>
<name>A0ABS5QBY1_9PROT</name>
<protein>
    <submittedName>
        <fullName evidence="1">Uncharacterized protein</fullName>
    </submittedName>
</protein>
<gene>
    <name evidence="1" type="ORF">KHU32_09600</name>
</gene>
<dbReference type="Proteomes" id="UP000766336">
    <property type="component" value="Unassembled WGS sequence"/>
</dbReference>
<evidence type="ECO:0000313" key="2">
    <source>
        <dbReference type="Proteomes" id="UP000766336"/>
    </source>
</evidence>
<proteinExistence type="predicted"/>
<keyword evidence="2" id="KW-1185">Reference proteome</keyword>
<reference evidence="1 2" key="1">
    <citation type="submission" date="2021-05" db="EMBL/GenBank/DDBJ databases">
        <title>Roseococcus sp. XZZS9, whole genome shotgun sequencing project.</title>
        <authorList>
            <person name="Zhao G."/>
            <person name="Shen L."/>
        </authorList>
    </citation>
    <scope>NUCLEOTIDE SEQUENCE [LARGE SCALE GENOMIC DNA]</scope>
    <source>
        <strain evidence="1 2">XZZS9</strain>
    </source>
</reference>
<organism evidence="1 2">
    <name type="scientific">Roseococcus pinisoli</name>
    <dbReference type="NCBI Taxonomy" id="2835040"/>
    <lineage>
        <taxon>Bacteria</taxon>
        <taxon>Pseudomonadati</taxon>
        <taxon>Pseudomonadota</taxon>
        <taxon>Alphaproteobacteria</taxon>
        <taxon>Acetobacterales</taxon>
        <taxon>Roseomonadaceae</taxon>
        <taxon>Roseococcus</taxon>
    </lineage>
</organism>
<comment type="caution">
    <text evidence="1">The sequence shown here is derived from an EMBL/GenBank/DDBJ whole genome shotgun (WGS) entry which is preliminary data.</text>
</comment>
<evidence type="ECO:0000313" key="1">
    <source>
        <dbReference type="EMBL" id="MBS7811191.1"/>
    </source>
</evidence>
<accession>A0ABS5QBY1</accession>